<keyword evidence="4" id="KW-1185">Reference proteome</keyword>
<feature type="transmembrane region" description="Helical" evidence="1">
    <location>
        <begin position="287"/>
        <end position="305"/>
    </location>
</feature>
<keyword evidence="1" id="KW-1133">Transmembrane helix</keyword>
<gene>
    <name evidence="3" type="ORF">I8751_21305</name>
</gene>
<feature type="domain" description="Transposase IS4-like" evidence="2">
    <location>
        <begin position="138"/>
        <end position="299"/>
    </location>
</feature>
<dbReference type="NCBIfam" id="NF033591">
    <property type="entry name" value="transpos_IS4_2"/>
    <property type="match status" value="1"/>
</dbReference>
<dbReference type="Proteomes" id="UP000599391">
    <property type="component" value="Unassembled WGS sequence"/>
</dbReference>
<protein>
    <submittedName>
        <fullName evidence="3">IS4 family transposase</fullName>
    </submittedName>
</protein>
<keyword evidence="1" id="KW-0472">Membrane</keyword>
<dbReference type="SUPFAM" id="SSF53098">
    <property type="entry name" value="Ribonuclease H-like"/>
    <property type="match status" value="1"/>
</dbReference>
<feature type="transmembrane region" description="Helical" evidence="1">
    <location>
        <begin position="331"/>
        <end position="350"/>
    </location>
</feature>
<comment type="caution">
    <text evidence="3">The sequence shown here is derived from an EMBL/GenBank/DDBJ whole genome shotgun (WGS) entry which is preliminary data.</text>
</comment>
<evidence type="ECO:0000259" key="2">
    <source>
        <dbReference type="Pfam" id="PF01609"/>
    </source>
</evidence>
<dbReference type="InterPro" id="IPR002559">
    <property type="entry name" value="Transposase_11"/>
</dbReference>
<dbReference type="Pfam" id="PF01609">
    <property type="entry name" value="DDE_Tnp_1"/>
    <property type="match status" value="1"/>
</dbReference>
<evidence type="ECO:0000256" key="1">
    <source>
        <dbReference type="SAM" id="Phobius"/>
    </source>
</evidence>
<dbReference type="InterPro" id="IPR047658">
    <property type="entry name" value="IS4-like_transpos"/>
</dbReference>
<dbReference type="GO" id="GO:0004803">
    <property type="term" value="F:transposase activity"/>
    <property type="evidence" value="ECO:0007669"/>
    <property type="project" value="InterPro"/>
</dbReference>
<dbReference type="GO" id="GO:0003677">
    <property type="term" value="F:DNA binding"/>
    <property type="evidence" value="ECO:0007669"/>
    <property type="project" value="InterPro"/>
</dbReference>
<dbReference type="Gene3D" id="3.90.350.10">
    <property type="entry name" value="Transposase Inhibitor Protein From Tn5, Chain A, domain 1"/>
    <property type="match status" value="1"/>
</dbReference>
<organism evidence="3 4">
    <name type="scientific">Atlanticothrix silvestris CENA357</name>
    <dbReference type="NCBI Taxonomy" id="1725252"/>
    <lineage>
        <taxon>Bacteria</taxon>
        <taxon>Bacillati</taxon>
        <taxon>Cyanobacteriota</taxon>
        <taxon>Cyanophyceae</taxon>
        <taxon>Nostocales</taxon>
        <taxon>Nodulariaceae</taxon>
        <taxon>Atlanticothrix</taxon>
        <taxon>Atlanticothrix silvestris</taxon>
    </lineage>
</organism>
<sequence>MLPKFYQNCFQNVLTPAQYKMLEILIMLLQFHKTVTIEKLATVFPQPIKFESRRRSIQRFLLLPELSIQYIWFPLLKRWVKNSRQSQEKQLIFAIDRTQWRGENVFVISLIEQKRAIPVYWLLLTKRGCSNLGEQKKLIRPLLRLFKGYRILVLGDREFHSIKLANWLHSKRIDFVLRQKQGTYIRQENQSYQRLQSLGLIPGTSLFLTGIQATKQKGFAHLNLAGYYKRQYRGKVEPAGWFLLTNLDSLADAIKAFKLRSGIEAMFRDCKTGGYNLESTSADGQRLMALILLIAIAYTCAVLAGRNSRQMGLQKYIGRLKELNRLHRRHSAFWVGLYGQLWVGAMEFWADLAHDLMRLKPSKLPYFRKGLRAMSLIQSAL</sequence>
<dbReference type="InterPro" id="IPR012337">
    <property type="entry name" value="RNaseH-like_sf"/>
</dbReference>
<accession>A0A8J7HFU7</accession>
<reference evidence="3 4" key="1">
    <citation type="journal article" date="2021" name="Int. J. Syst. Evol. Microbiol.">
        <title>Amazonocrinis nigriterrae gen. nov., sp. nov., Atlanticothrix silvestris gen. nov., sp. nov. and Dendronalium phyllosphericum gen. nov., sp. nov., nostocacean cyanobacteria from Brazilian environments.</title>
        <authorList>
            <person name="Alvarenga D.O."/>
            <person name="Andreote A.P.D."/>
            <person name="Branco L.H.Z."/>
            <person name="Delbaje E."/>
            <person name="Cruz R.B."/>
            <person name="Varani A.M."/>
            <person name="Fiore M.F."/>
        </authorList>
    </citation>
    <scope>NUCLEOTIDE SEQUENCE [LARGE SCALE GENOMIC DNA]</scope>
    <source>
        <strain evidence="3 4">CENA357</strain>
    </source>
</reference>
<dbReference type="EMBL" id="JAECZB010000083">
    <property type="protein sequence ID" value="MBH8554843.1"/>
    <property type="molecule type" value="Genomic_DNA"/>
</dbReference>
<dbReference type="AlphaFoldDB" id="A0A8J7HFU7"/>
<keyword evidence="1" id="KW-0812">Transmembrane</keyword>
<evidence type="ECO:0000313" key="4">
    <source>
        <dbReference type="Proteomes" id="UP000599391"/>
    </source>
</evidence>
<evidence type="ECO:0000313" key="3">
    <source>
        <dbReference type="EMBL" id="MBH8554843.1"/>
    </source>
</evidence>
<dbReference type="GO" id="GO:0006313">
    <property type="term" value="P:DNA transposition"/>
    <property type="evidence" value="ECO:0007669"/>
    <property type="project" value="InterPro"/>
</dbReference>
<name>A0A8J7HFU7_9CYAN</name>
<proteinExistence type="predicted"/>